<proteinExistence type="predicted"/>
<gene>
    <name evidence="3" type="ORF">PG996_003919</name>
</gene>
<feature type="compositionally biased region" description="Low complexity" evidence="1">
    <location>
        <begin position="54"/>
        <end position="71"/>
    </location>
</feature>
<evidence type="ECO:0000313" key="3">
    <source>
        <dbReference type="EMBL" id="KAK8077749.1"/>
    </source>
</evidence>
<dbReference type="InterPro" id="IPR055936">
    <property type="entry name" value="DUF7514"/>
</dbReference>
<name>A0ABR1W6F7_9PEZI</name>
<protein>
    <recommendedName>
        <fullName evidence="2">DUF7514 domain-containing protein</fullName>
    </recommendedName>
</protein>
<accession>A0ABR1W6F7</accession>
<comment type="caution">
    <text evidence="3">The sequence shown here is derived from an EMBL/GenBank/DDBJ whole genome shotgun (WGS) entry which is preliminary data.</text>
</comment>
<feature type="domain" description="DUF7514" evidence="2">
    <location>
        <begin position="86"/>
        <end position="243"/>
    </location>
</feature>
<evidence type="ECO:0000313" key="4">
    <source>
        <dbReference type="Proteomes" id="UP001446871"/>
    </source>
</evidence>
<feature type="compositionally biased region" description="Pro residues" evidence="1">
    <location>
        <begin position="1"/>
        <end position="12"/>
    </location>
</feature>
<dbReference type="EMBL" id="JAQQWM010000002">
    <property type="protein sequence ID" value="KAK8077749.1"/>
    <property type="molecule type" value="Genomic_DNA"/>
</dbReference>
<dbReference type="Pfam" id="PF24355">
    <property type="entry name" value="DUF7514"/>
    <property type="match status" value="1"/>
</dbReference>
<sequence length="293" mass="32770">MGIPPPIPPRPPGYEIHTPTPPREENPPLPPRPSTHQQQQQQYQQGAWTGYARPPFSFFSQAPPPQAASSTPGGGGGTSMGSRWTPLFHPDGAPTPLFEALMAAFFGRLDPSRAGHIRPETLSAFLDLNGFLAEDNIWKSNLKGGSFLYTSEDMADYELKACCEAWYFDHKTAVRHPGRNQLPYGGMPLLNLKGFTDMMAVESAGEPERAWRGLNAALQHYGIWPAMGPLPREVFLQDMPRQLQQRLEQVKIRSHRAAQEKLDAVRVQTQIQAQGREAALDLIDGPRYVRRYY</sequence>
<reference evidence="3 4" key="1">
    <citation type="submission" date="2023-01" db="EMBL/GenBank/DDBJ databases">
        <title>Analysis of 21 Apiospora genomes using comparative genomics revels a genus with tremendous synthesis potential of carbohydrate active enzymes and secondary metabolites.</title>
        <authorList>
            <person name="Sorensen T."/>
        </authorList>
    </citation>
    <scope>NUCLEOTIDE SEQUENCE [LARGE SCALE GENOMIC DNA]</scope>
    <source>
        <strain evidence="3 4">CBS 83171</strain>
    </source>
</reference>
<keyword evidence="4" id="KW-1185">Reference proteome</keyword>
<evidence type="ECO:0000259" key="2">
    <source>
        <dbReference type="Pfam" id="PF24355"/>
    </source>
</evidence>
<organism evidence="3 4">
    <name type="scientific">Apiospora saccharicola</name>
    <dbReference type="NCBI Taxonomy" id="335842"/>
    <lineage>
        <taxon>Eukaryota</taxon>
        <taxon>Fungi</taxon>
        <taxon>Dikarya</taxon>
        <taxon>Ascomycota</taxon>
        <taxon>Pezizomycotina</taxon>
        <taxon>Sordariomycetes</taxon>
        <taxon>Xylariomycetidae</taxon>
        <taxon>Amphisphaeriales</taxon>
        <taxon>Apiosporaceae</taxon>
        <taxon>Apiospora</taxon>
    </lineage>
</organism>
<evidence type="ECO:0000256" key="1">
    <source>
        <dbReference type="SAM" id="MobiDB-lite"/>
    </source>
</evidence>
<feature type="region of interest" description="Disordered" evidence="1">
    <location>
        <begin position="1"/>
        <end position="88"/>
    </location>
</feature>
<dbReference type="Proteomes" id="UP001446871">
    <property type="component" value="Unassembled WGS sequence"/>
</dbReference>